<organism evidence="10 11">
    <name type="scientific">Wickerhamomyces ciferrii (strain ATCC 14091 / BCRC 22168 / CBS 111 / JCM 3599 / NBRC 0793 / NRRL Y-1031 F-60-10)</name>
    <name type="common">Yeast</name>
    <name type="synonym">Pichia ciferrii</name>
    <dbReference type="NCBI Taxonomy" id="1206466"/>
    <lineage>
        <taxon>Eukaryota</taxon>
        <taxon>Fungi</taxon>
        <taxon>Dikarya</taxon>
        <taxon>Ascomycota</taxon>
        <taxon>Saccharomycotina</taxon>
        <taxon>Saccharomycetes</taxon>
        <taxon>Phaffomycetales</taxon>
        <taxon>Wickerhamomycetaceae</taxon>
        <taxon>Wickerhamomyces</taxon>
    </lineage>
</organism>
<comment type="caution">
    <text evidence="10">The sequence shown here is derived from an EMBL/GenBank/DDBJ whole genome shotgun (WGS) entry which is preliminary data.</text>
</comment>
<evidence type="ECO:0000256" key="2">
    <source>
        <dbReference type="ARBA" id="ARBA00022729"/>
    </source>
</evidence>
<dbReference type="PANTHER" id="PTHR42800">
    <property type="entry name" value="EXOINULINASE INUD (AFU_ORTHOLOGUE AFUA_5G00480)"/>
    <property type="match status" value="1"/>
</dbReference>
<dbReference type="GO" id="GO:0000324">
    <property type="term" value="C:fungal-type vacuole"/>
    <property type="evidence" value="ECO:0007669"/>
    <property type="project" value="TreeGrafter"/>
</dbReference>
<dbReference type="Proteomes" id="UP000009328">
    <property type="component" value="Unassembled WGS sequence"/>
</dbReference>
<feature type="signal peptide" evidence="7">
    <location>
        <begin position="1"/>
        <end position="17"/>
    </location>
</feature>
<dbReference type="PROSITE" id="PS00609">
    <property type="entry name" value="GLYCOSYL_HYDROL_F32"/>
    <property type="match status" value="1"/>
</dbReference>
<evidence type="ECO:0000256" key="5">
    <source>
        <dbReference type="ARBA" id="ARBA00023295"/>
    </source>
</evidence>
<dbReference type="Gene3D" id="2.115.10.20">
    <property type="entry name" value="Glycosyl hydrolase domain, family 43"/>
    <property type="match status" value="1"/>
</dbReference>
<dbReference type="CDD" id="cd18622">
    <property type="entry name" value="GH32_Inu-like"/>
    <property type="match status" value="1"/>
</dbReference>
<gene>
    <name evidence="10" type="primary">INV1</name>
    <name evidence="10" type="ORF">BN7_2838</name>
</gene>
<dbReference type="Gene3D" id="2.60.120.560">
    <property type="entry name" value="Exo-inulinase, domain 1"/>
    <property type="match status" value="1"/>
</dbReference>
<keyword evidence="11" id="KW-1185">Reference proteome</keyword>
<dbReference type="PANTHER" id="PTHR42800:SF4">
    <property type="entry name" value="INVERTASE 2"/>
    <property type="match status" value="1"/>
</dbReference>
<dbReference type="GO" id="GO:0005576">
    <property type="term" value="C:extracellular region"/>
    <property type="evidence" value="ECO:0007669"/>
    <property type="project" value="UniProtKB-ARBA"/>
</dbReference>
<dbReference type="HOGENOM" id="CLU_001528_3_3_1"/>
<dbReference type="InParanoid" id="K0KDY2"/>
<evidence type="ECO:0000256" key="3">
    <source>
        <dbReference type="ARBA" id="ARBA00022801"/>
    </source>
</evidence>
<feature type="domain" description="Glycosyl hydrolase family 32 N-terminal" evidence="8">
    <location>
        <begin position="28"/>
        <end position="335"/>
    </location>
</feature>
<dbReference type="InterPro" id="IPR013320">
    <property type="entry name" value="ConA-like_dom_sf"/>
</dbReference>
<dbReference type="Pfam" id="PF08244">
    <property type="entry name" value="Glyco_hydro_32C"/>
    <property type="match status" value="1"/>
</dbReference>
<dbReference type="SUPFAM" id="SSF49899">
    <property type="entry name" value="Concanavalin A-like lectins/glucanases"/>
    <property type="match status" value="1"/>
</dbReference>
<dbReference type="InterPro" id="IPR013189">
    <property type="entry name" value="Glyco_hydro_32_C"/>
</dbReference>
<dbReference type="AlphaFoldDB" id="K0KDY2"/>
<dbReference type="InterPro" id="IPR023296">
    <property type="entry name" value="Glyco_hydro_beta-prop_sf"/>
</dbReference>
<evidence type="ECO:0000256" key="6">
    <source>
        <dbReference type="RuleBase" id="RU362110"/>
    </source>
</evidence>
<evidence type="ECO:0000313" key="11">
    <source>
        <dbReference type="Proteomes" id="UP000009328"/>
    </source>
</evidence>
<feature type="chain" id="PRO_5003836026" evidence="7">
    <location>
        <begin position="18"/>
        <end position="546"/>
    </location>
</feature>
<proteinExistence type="inferred from homology"/>
<dbReference type="FunFam" id="2.115.10.20:FF:000002">
    <property type="entry name" value="Invertase 2"/>
    <property type="match status" value="1"/>
</dbReference>
<comment type="similarity">
    <text evidence="1 6">Belongs to the glycosyl hydrolase 32 family.</text>
</comment>
<evidence type="ECO:0000256" key="4">
    <source>
        <dbReference type="ARBA" id="ARBA00023180"/>
    </source>
</evidence>
<dbReference type="SMART" id="SM00640">
    <property type="entry name" value="Glyco_32"/>
    <property type="match status" value="1"/>
</dbReference>
<dbReference type="EC" id="3.2.1.26" evidence="10"/>
<evidence type="ECO:0000256" key="7">
    <source>
        <dbReference type="SAM" id="SignalP"/>
    </source>
</evidence>
<dbReference type="EMBL" id="CAIF01000075">
    <property type="protein sequence ID" value="CCH43290.1"/>
    <property type="molecule type" value="Genomic_DNA"/>
</dbReference>
<evidence type="ECO:0000256" key="1">
    <source>
        <dbReference type="ARBA" id="ARBA00009902"/>
    </source>
</evidence>
<evidence type="ECO:0000313" key="10">
    <source>
        <dbReference type="EMBL" id="CCH43290.1"/>
    </source>
</evidence>
<dbReference type="InterPro" id="IPR001362">
    <property type="entry name" value="Glyco_hydro_32"/>
</dbReference>
<evidence type="ECO:0000259" key="9">
    <source>
        <dbReference type="Pfam" id="PF08244"/>
    </source>
</evidence>
<name>K0KDY2_WICCF</name>
<keyword evidence="4" id="KW-0325">Glycoprotein</keyword>
<dbReference type="Pfam" id="PF00251">
    <property type="entry name" value="Glyco_hydro_32N"/>
    <property type="match status" value="1"/>
</dbReference>
<dbReference type="SUPFAM" id="SSF75005">
    <property type="entry name" value="Arabinanase/levansucrase/invertase"/>
    <property type="match status" value="1"/>
</dbReference>
<feature type="domain" description="Glycosyl hydrolase family 32 C-terminal" evidence="9">
    <location>
        <begin position="388"/>
        <end position="529"/>
    </location>
</feature>
<dbReference type="GO" id="GO:0004575">
    <property type="term" value="F:sucrose alpha-glucosidase activity"/>
    <property type="evidence" value="ECO:0007669"/>
    <property type="project" value="TreeGrafter"/>
</dbReference>
<dbReference type="GO" id="GO:0005987">
    <property type="term" value="P:sucrose catabolic process"/>
    <property type="evidence" value="ECO:0007669"/>
    <property type="project" value="TreeGrafter"/>
</dbReference>
<dbReference type="FunCoup" id="K0KDY2">
    <property type="interactions" value="467"/>
</dbReference>
<sequence length="546" mass="62351">MITKIFSIFLLFSLVIAADKNYNRPQFHLTPEKGWMNDPNGLWYDQKDKIWHAYYQHNPNSTVFASPISWGHSTSKDLIKWDYHGVAVKADNKDEDIFSGSIVIDKNNTSGFFNDDVDPEQRVVMVYTSNFPGAQTQAIGYSTDGGYTFIKYDGNPVINTHSSSQRDPKMFWHEESEKWIMVVVDAQVYNYQIYSSSDLKKWEQVSTFQKKGYLGGQYECPGLIKVPIENPDDGQPDYKWVLYLSINPGSPIGGSAVEYFIGDFDGETFTPDDGASRFMDFGKDFYALQTFDNTRDEDGVVGLAWASNWQYSSYVPTDGWRSSTSMVRRFTLRNVKLNPSETGLNLIQTPVWETEDTLDDGSLKNWYMINEYDVEDTILNKWSKVETDFNSETNSSGVLEFNLTFAITDFSAGLQDGPHTLAVNILSQEVDGSKDKFQLVFDLLGRSWYLDRGNGNAFQRDTPVFDERLSFYHESQQTGDKGPLYNIYGIVDRNVLELFVEYGQYALTNTFFFDNGRIPTSIEVVSNYEQSFATIQSFVARELALK</sequence>
<dbReference type="STRING" id="1206466.K0KDY2"/>
<protein>
    <submittedName>
        <fullName evidence="10">Invertase</fullName>
        <ecNumber evidence="10">3.2.1.26</ecNumber>
    </submittedName>
</protein>
<reference evidence="10 11" key="1">
    <citation type="journal article" date="2012" name="Eukaryot. Cell">
        <title>Draft genome sequence of Wickerhamomyces ciferrii NRRL Y-1031 F-60-10.</title>
        <authorList>
            <person name="Schneider J."/>
            <person name="Andrea H."/>
            <person name="Blom J."/>
            <person name="Jaenicke S."/>
            <person name="Ruckert C."/>
            <person name="Schorsch C."/>
            <person name="Szczepanowski R."/>
            <person name="Farwick M."/>
            <person name="Goesmann A."/>
            <person name="Puhler A."/>
            <person name="Schaffer S."/>
            <person name="Tauch A."/>
            <person name="Kohler T."/>
            <person name="Brinkrolf K."/>
        </authorList>
    </citation>
    <scope>NUCLEOTIDE SEQUENCE [LARGE SCALE GENOMIC DNA]</scope>
    <source>
        <strain evidence="11">ATCC 14091 / BCRC 22168 / CBS 111 / JCM 3599 / NBRC 0793 / NRRL Y-1031 F-60-10</strain>
    </source>
</reference>
<evidence type="ECO:0000259" key="8">
    <source>
        <dbReference type="Pfam" id="PF00251"/>
    </source>
</evidence>
<keyword evidence="3 6" id="KW-0378">Hydrolase</keyword>
<accession>K0KDY2</accession>
<keyword evidence="2 7" id="KW-0732">Signal</keyword>
<keyword evidence="5 6" id="KW-0326">Glycosidase</keyword>
<dbReference type="InterPro" id="IPR018053">
    <property type="entry name" value="Glyco_hydro_32_AS"/>
</dbReference>
<dbReference type="InterPro" id="IPR013148">
    <property type="entry name" value="Glyco_hydro_32_N"/>
</dbReference>
<dbReference type="eggNOG" id="KOG0228">
    <property type="taxonomic scope" value="Eukaryota"/>
</dbReference>